<evidence type="ECO:0000256" key="5">
    <source>
        <dbReference type="ARBA" id="ARBA00022840"/>
    </source>
</evidence>
<dbReference type="InterPro" id="IPR008266">
    <property type="entry name" value="Tyr_kinase_AS"/>
</dbReference>
<evidence type="ECO:0000256" key="9">
    <source>
        <dbReference type="ARBA" id="ARBA00023180"/>
    </source>
</evidence>
<proteinExistence type="predicted"/>
<dbReference type="AlphaFoldDB" id="A0A914CYF8"/>
<dbReference type="Gene3D" id="3.30.200.20">
    <property type="entry name" value="Phosphorylase Kinase, domain 1"/>
    <property type="match status" value="1"/>
</dbReference>
<evidence type="ECO:0000256" key="2">
    <source>
        <dbReference type="ARBA" id="ARBA00022692"/>
    </source>
</evidence>
<keyword evidence="4" id="KW-0547">Nucleotide-binding</keyword>
<dbReference type="Gene3D" id="1.10.510.10">
    <property type="entry name" value="Transferase(Phosphotransferase) domain 1"/>
    <property type="match status" value="1"/>
</dbReference>
<dbReference type="GO" id="GO:0010976">
    <property type="term" value="P:positive regulation of neuron projection development"/>
    <property type="evidence" value="ECO:0007669"/>
    <property type="project" value="TreeGrafter"/>
</dbReference>
<dbReference type="GO" id="GO:0007409">
    <property type="term" value="P:axonogenesis"/>
    <property type="evidence" value="ECO:0007669"/>
    <property type="project" value="TreeGrafter"/>
</dbReference>
<keyword evidence="3" id="KW-0732">Signal</keyword>
<evidence type="ECO:0000256" key="7">
    <source>
        <dbReference type="ARBA" id="ARBA00023136"/>
    </source>
</evidence>
<dbReference type="Proteomes" id="UP000887540">
    <property type="component" value="Unplaced"/>
</dbReference>
<keyword evidence="6 10" id="KW-1133">Transmembrane helix</keyword>
<dbReference type="GO" id="GO:0004672">
    <property type="term" value="F:protein kinase activity"/>
    <property type="evidence" value="ECO:0007669"/>
    <property type="project" value="InterPro"/>
</dbReference>
<dbReference type="GO" id="GO:0005886">
    <property type="term" value="C:plasma membrane"/>
    <property type="evidence" value="ECO:0007669"/>
    <property type="project" value="UniProtKB-SubCell"/>
</dbReference>
<dbReference type="Gene3D" id="2.60.40.2170">
    <property type="entry name" value="Wnt, WIF domain"/>
    <property type="match status" value="1"/>
</dbReference>
<accession>A0A914CYF8</accession>
<dbReference type="InterPro" id="IPR003306">
    <property type="entry name" value="WIF"/>
</dbReference>
<dbReference type="GO" id="GO:0005524">
    <property type="term" value="F:ATP binding"/>
    <property type="evidence" value="ECO:0007669"/>
    <property type="project" value="UniProtKB-KW"/>
</dbReference>
<dbReference type="PANTHER" id="PTHR24416">
    <property type="entry name" value="TYROSINE-PROTEIN KINASE RECEPTOR"/>
    <property type="match status" value="1"/>
</dbReference>
<name>A0A914CYF8_9BILA</name>
<evidence type="ECO:0000259" key="12">
    <source>
        <dbReference type="PROSITE" id="PS50814"/>
    </source>
</evidence>
<keyword evidence="5" id="KW-0067">ATP-binding</keyword>
<dbReference type="PROSITE" id="PS50814">
    <property type="entry name" value="WIF"/>
    <property type="match status" value="1"/>
</dbReference>
<dbReference type="InterPro" id="IPR050122">
    <property type="entry name" value="RTK"/>
</dbReference>
<dbReference type="InterPro" id="IPR001245">
    <property type="entry name" value="Ser-Thr/Tyr_kinase_cat_dom"/>
</dbReference>
<evidence type="ECO:0000259" key="11">
    <source>
        <dbReference type="PROSITE" id="PS50011"/>
    </source>
</evidence>
<evidence type="ECO:0000256" key="6">
    <source>
        <dbReference type="ARBA" id="ARBA00022989"/>
    </source>
</evidence>
<comment type="subcellular location">
    <subcellularLocation>
        <location evidence="1">Cell membrane</location>
        <topology evidence="1">Single-pass membrane protein</topology>
    </subcellularLocation>
</comment>
<dbReference type="GO" id="GO:0043235">
    <property type="term" value="C:receptor complex"/>
    <property type="evidence" value="ECO:0007669"/>
    <property type="project" value="TreeGrafter"/>
</dbReference>
<keyword evidence="13" id="KW-1185">Reference proteome</keyword>
<evidence type="ECO:0000313" key="14">
    <source>
        <dbReference type="WBParaSite" id="ACRNAN_scaffold159.g13793.t1"/>
    </source>
</evidence>
<organism evidence="13 14">
    <name type="scientific">Acrobeloides nanus</name>
    <dbReference type="NCBI Taxonomy" id="290746"/>
    <lineage>
        <taxon>Eukaryota</taxon>
        <taxon>Metazoa</taxon>
        <taxon>Ecdysozoa</taxon>
        <taxon>Nematoda</taxon>
        <taxon>Chromadorea</taxon>
        <taxon>Rhabditida</taxon>
        <taxon>Tylenchina</taxon>
        <taxon>Cephalobomorpha</taxon>
        <taxon>Cephaloboidea</taxon>
        <taxon>Cephalobidae</taxon>
        <taxon>Acrobeloides</taxon>
    </lineage>
</organism>
<dbReference type="SUPFAM" id="SSF56112">
    <property type="entry name" value="Protein kinase-like (PK-like)"/>
    <property type="match status" value="1"/>
</dbReference>
<keyword evidence="2 10" id="KW-0812">Transmembrane</keyword>
<dbReference type="PROSITE" id="PS50011">
    <property type="entry name" value="PROTEIN_KINASE_DOM"/>
    <property type="match status" value="1"/>
</dbReference>
<dbReference type="InterPro" id="IPR011009">
    <property type="entry name" value="Kinase-like_dom_sf"/>
</dbReference>
<evidence type="ECO:0000256" key="8">
    <source>
        <dbReference type="ARBA" id="ARBA00023170"/>
    </source>
</evidence>
<keyword evidence="7 10" id="KW-0472">Membrane</keyword>
<dbReference type="InterPro" id="IPR000719">
    <property type="entry name" value="Prot_kinase_dom"/>
</dbReference>
<keyword evidence="8" id="KW-0675">Receptor</keyword>
<protein>
    <submittedName>
        <fullName evidence="14">Uncharacterized protein</fullName>
    </submittedName>
</protein>
<feature type="domain" description="WIF" evidence="12">
    <location>
        <begin position="1"/>
        <end position="122"/>
    </location>
</feature>
<feature type="domain" description="Protein kinase" evidence="11">
    <location>
        <begin position="287"/>
        <end position="593"/>
    </location>
</feature>
<reference evidence="14" key="1">
    <citation type="submission" date="2022-11" db="UniProtKB">
        <authorList>
            <consortium name="WormBaseParasite"/>
        </authorList>
    </citation>
    <scope>IDENTIFICATION</scope>
</reference>
<dbReference type="GO" id="GO:0007169">
    <property type="term" value="P:cell surface receptor protein tyrosine kinase signaling pathway"/>
    <property type="evidence" value="ECO:0007669"/>
    <property type="project" value="TreeGrafter"/>
</dbReference>
<feature type="transmembrane region" description="Helical" evidence="10">
    <location>
        <begin position="162"/>
        <end position="183"/>
    </location>
</feature>
<evidence type="ECO:0000256" key="10">
    <source>
        <dbReference type="SAM" id="Phobius"/>
    </source>
</evidence>
<dbReference type="PRINTS" id="PR00109">
    <property type="entry name" value="TYRKINASE"/>
</dbReference>
<dbReference type="GO" id="GO:0051897">
    <property type="term" value="P:positive regulation of phosphatidylinositol 3-kinase/protein kinase B signal transduction"/>
    <property type="evidence" value="ECO:0007669"/>
    <property type="project" value="TreeGrafter"/>
</dbReference>
<dbReference type="Pfam" id="PF02019">
    <property type="entry name" value="WIF"/>
    <property type="match status" value="1"/>
</dbReference>
<dbReference type="SMART" id="SM00469">
    <property type="entry name" value="WIF"/>
    <property type="match status" value="1"/>
</dbReference>
<evidence type="ECO:0000256" key="1">
    <source>
        <dbReference type="ARBA" id="ARBA00004162"/>
    </source>
</evidence>
<dbReference type="PANTHER" id="PTHR24416:SF349">
    <property type="entry name" value="TYROSINE-PROTEIN KINASE RYK"/>
    <property type="match status" value="1"/>
</dbReference>
<dbReference type="Pfam" id="PF07714">
    <property type="entry name" value="PK_Tyr_Ser-Thr"/>
    <property type="match status" value="1"/>
</dbReference>
<evidence type="ECO:0000256" key="4">
    <source>
        <dbReference type="ARBA" id="ARBA00022741"/>
    </source>
</evidence>
<sequence length="600" mass="68006">MNRTLGMNAEINYVEDGVVDAYTTSFPFQVRPHISHVLFTWNSTAKEPVKYSVRALAEDFDVLPIIHLPLEGIIPAQTEDFAVEFRCAGSRAGQFLITLRFNISWPSDQNTTQFILKQDKICAPRDGRKLILADYEPNSQIPDEPNISNGTDSALLLSPEQIVYIGIGSSIILIVIVIFLICLHFRSSKPKRKITNNVFLEESTDLRYSSTPITPETKHSLIVDSSAQPFLQQPSTSTPHKLGKYSLRRISILGARKPPPIIFDRASNHVDINNALIELNADRNLFQIIPFVELEGTFGEIRWAIWRQTRLGLCGDIDDEEDGAAEEIAVICKTLKSNADRRHFEKFLSESLVFHNVPSHPNLAQVIAAATFGNFINPESVSDFPLICYRHQGFGNLKKFLLKMRQENGVRSSGDSDSTHALRTHELVSMAVQILKAIQHLHKYGIIHKDVATRNCLVSEVQSKSMNDRFYVQLSDNALSRDLFPNDYHCLGDNDNRTVKWMAPEALRSNVHNSASDVWSFAVLMWELFTCAAQPFAEIEPDEMRMVLEAGTRLGQPYNCPDDLYGIMYNCWHFEPLERPSPAQLLQALERFTDQLRKYI</sequence>
<dbReference type="PROSITE" id="PS00109">
    <property type="entry name" value="PROTEIN_KINASE_TYR"/>
    <property type="match status" value="1"/>
</dbReference>
<evidence type="ECO:0000313" key="13">
    <source>
        <dbReference type="Proteomes" id="UP000887540"/>
    </source>
</evidence>
<keyword evidence="9" id="KW-0325">Glycoprotein</keyword>
<dbReference type="InterPro" id="IPR038677">
    <property type="entry name" value="WIF_sf"/>
</dbReference>
<evidence type="ECO:0000256" key="3">
    <source>
        <dbReference type="ARBA" id="ARBA00022729"/>
    </source>
</evidence>
<dbReference type="WBParaSite" id="ACRNAN_scaffold159.g13793.t1">
    <property type="protein sequence ID" value="ACRNAN_scaffold159.g13793.t1"/>
    <property type="gene ID" value="ACRNAN_scaffold159.g13793"/>
</dbReference>